<keyword evidence="3 7" id="KW-0547">Nucleotide-binding</keyword>
<dbReference type="PANTHER" id="PTHR43311:SF1">
    <property type="entry name" value="GLUTAMYL-Q TRNA(ASP) SYNTHETASE"/>
    <property type="match status" value="1"/>
</dbReference>
<evidence type="ECO:0000256" key="6">
    <source>
        <dbReference type="ARBA" id="ARBA00023146"/>
    </source>
</evidence>
<evidence type="ECO:0000313" key="9">
    <source>
        <dbReference type="EMBL" id="MDX8415526.1"/>
    </source>
</evidence>
<organism evidence="9 10">
    <name type="scientific">Intestinicryptomonas porci</name>
    <dbReference type="NCBI Taxonomy" id="2926320"/>
    <lineage>
        <taxon>Bacteria</taxon>
        <taxon>Pseudomonadati</taxon>
        <taxon>Verrucomicrobiota</taxon>
        <taxon>Opitutia</taxon>
        <taxon>Opitutales</taxon>
        <taxon>Intestinicryptomonaceae</taxon>
        <taxon>Intestinicryptomonas</taxon>
    </lineage>
</organism>
<keyword evidence="5 7" id="KW-0067">ATP-binding</keyword>
<dbReference type="PRINTS" id="PR00987">
    <property type="entry name" value="TRNASYNTHGLU"/>
</dbReference>
<keyword evidence="10" id="KW-1185">Reference proteome</keyword>
<accession>A0ABU4WHK4</accession>
<evidence type="ECO:0000256" key="5">
    <source>
        <dbReference type="ARBA" id="ARBA00022840"/>
    </source>
</evidence>
<gene>
    <name evidence="9" type="ORF">MOX91_04945</name>
</gene>
<comment type="caution">
    <text evidence="9">The sequence shown here is derived from an EMBL/GenBank/DDBJ whole genome shotgun (WGS) entry which is preliminary data.</text>
</comment>
<dbReference type="EMBL" id="JALBUT010000005">
    <property type="protein sequence ID" value="MDX8415526.1"/>
    <property type="molecule type" value="Genomic_DNA"/>
</dbReference>
<dbReference type="InterPro" id="IPR020058">
    <property type="entry name" value="Glu/Gln-tRNA-synth_Ib_cat-dom"/>
</dbReference>
<keyword evidence="4" id="KW-0862">Zinc</keyword>
<evidence type="ECO:0000259" key="8">
    <source>
        <dbReference type="Pfam" id="PF00749"/>
    </source>
</evidence>
<name>A0ABU4WHK4_9BACT</name>
<evidence type="ECO:0000313" key="10">
    <source>
        <dbReference type="Proteomes" id="UP001275932"/>
    </source>
</evidence>
<keyword evidence="2" id="KW-0479">Metal-binding</keyword>
<dbReference type="RefSeq" id="WP_370396973.1">
    <property type="nucleotide sequence ID" value="NZ_JALBUT010000005.1"/>
</dbReference>
<dbReference type="InterPro" id="IPR014729">
    <property type="entry name" value="Rossmann-like_a/b/a_fold"/>
</dbReference>
<evidence type="ECO:0000256" key="3">
    <source>
        <dbReference type="ARBA" id="ARBA00022741"/>
    </source>
</evidence>
<evidence type="ECO:0000256" key="7">
    <source>
        <dbReference type="RuleBase" id="RU363037"/>
    </source>
</evidence>
<keyword evidence="6 7" id="KW-0030">Aminoacyl-tRNA synthetase</keyword>
<dbReference type="GO" id="GO:0016874">
    <property type="term" value="F:ligase activity"/>
    <property type="evidence" value="ECO:0007669"/>
    <property type="project" value="UniProtKB-KW"/>
</dbReference>
<keyword evidence="7" id="KW-0648">Protein biosynthesis</keyword>
<proteinExistence type="inferred from homology"/>
<dbReference type="SUPFAM" id="SSF52374">
    <property type="entry name" value="Nucleotidylyl transferase"/>
    <property type="match status" value="1"/>
</dbReference>
<comment type="similarity">
    <text evidence="7">Belongs to the class-I aminoacyl-tRNA synthetase family.</text>
</comment>
<evidence type="ECO:0000256" key="2">
    <source>
        <dbReference type="ARBA" id="ARBA00022723"/>
    </source>
</evidence>
<dbReference type="PANTHER" id="PTHR43311">
    <property type="entry name" value="GLUTAMATE--TRNA LIGASE"/>
    <property type="match status" value="1"/>
</dbReference>
<sequence>MSKEKPYRGRIAPTPSGFLHLGHVATFKTACERAKKAGGKIVLRVEDIDSSRVRKIYVDQIFKDLKSAGISWDEGAGAGGKFAPYFQSERLDLYKKRLEFLISKDLVYPSYASRSEIKSKAAISKNPDFPEAIFPIELRPEKIEMPKDIFKTNWRFKVPQKEDIEFFDELMGSQKFTAQTDFGDFLVWRKTGEPSYELAVVSDDIDMEITEVVRGCDLLLSTARQILLYRAFGKTPPKFAHCPLLKDGGKKLSKSVLKNDFKNPFLVKNNF</sequence>
<evidence type="ECO:0000256" key="1">
    <source>
        <dbReference type="ARBA" id="ARBA00022598"/>
    </source>
</evidence>
<keyword evidence="1 7" id="KW-0436">Ligase</keyword>
<evidence type="ECO:0000256" key="4">
    <source>
        <dbReference type="ARBA" id="ARBA00022833"/>
    </source>
</evidence>
<dbReference type="Gene3D" id="3.40.50.620">
    <property type="entry name" value="HUPs"/>
    <property type="match status" value="1"/>
</dbReference>
<reference evidence="9 10" key="1">
    <citation type="submission" date="2022-03" db="EMBL/GenBank/DDBJ databases">
        <title>Novel taxa within the pig intestine.</title>
        <authorList>
            <person name="Wylensek D."/>
            <person name="Bishof K."/>
            <person name="Afrizal A."/>
            <person name="Clavel T."/>
        </authorList>
    </citation>
    <scope>NUCLEOTIDE SEQUENCE [LARGE SCALE GENOMIC DNA]</scope>
    <source>
        <strain evidence="9 10">CLA-KB-P66</strain>
    </source>
</reference>
<dbReference type="InterPro" id="IPR000924">
    <property type="entry name" value="Glu/Gln-tRNA-synth"/>
</dbReference>
<protein>
    <submittedName>
        <fullName evidence="9">Glutamate--tRNA ligase family protein</fullName>
    </submittedName>
</protein>
<dbReference type="Proteomes" id="UP001275932">
    <property type="component" value="Unassembled WGS sequence"/>
</dbReference>
<dbReference type="InterPro" id="IPR049940">
    <property type="entry name" value="GluQ/Sye"/>
</dbReference>
<dbReference type="Pfam" id="PF00749">
    <property type="entry name" value="tRNA-synt_1c"/>
    <property type="match status" value="1"/>
</dbReference>
<feature type="domain" description="Glutamyl/glutaminyl-tRNA synthetase class Ib catalytic" evidence="8">
    <location>
        <begin position="8"/>
        <end position="254"/>
    </location>
</feature>